<evidence type="ECO:0000313" key="4">
    <source>
        <dbReference type="Proteomes" id="UP000190274"/>
    </source>
</evidence>
<keyword evidence="2" id="KW-0508">mRNA splicing</keyword>
<dbReference type="STRING" id="1266660.A0A1G4JCD8"/>
<dbReference type="GO" id="GO:0005634">
    <property type="term" value="C:nucleus"/>
    <property type="evidence" value="ECO:0007669"/>
    <property type="project" value="EnsemblFungi"/>
</dbReference>
<organism evidence="3 4">
    <name type="scientific">Lachancea dasiensis</name>
    <dbReference type="NCBI Taxonomy" id="1072105"/>
    <lineage>
        <taxon>Eukaryota</taxon>
        <taxon>Fungi</taxon>
        <taxon>Dikarya</taxon>
        <taxon>Ascomycota</taxon>
        <taxon>Saccharomycotina</taxon>
        <taxon>Saccharomycetes</taxon>
        <taxon>Saccharomycetales</taxon>
        <taxon>Saccharomycetaceae</taxon>
        <taxon>Lachancea</taxon>
    </lineage>
</organism>
<dbReference type="PANTHER" id="PTHR13211">
    <property type="entry name" value="TELOMERASE CAJAL BODY PROTEIN 1"/>
    <property type="match status" value="1"/>
</dbReference>
<sequence>MSRLNMVCDTRDTFYGRNVFETWKKEQRWWIHETSQLDYQFPELEPSRFEEGLQCGTVTNGINCAEPTICLNLCWSRDGTSLVAVFNDYGVRQYLVPEISGSPLIPFKRFFRPQSIVESCVHPLYSIFDGDKGVNVMLSSSKELPLQLFSLSPHASEHAPLYSYSVANVENERFETMYSLSFHQESAFLAGSSRNKIFAYDLNRKHPVWSSTRDNLKMRRRPAHRSIVSCFDEIIDLEHKPMRFAATYNNDVLGVDLRCQKLALLASGEDLGIKSGSGGIVQLLFSVNKHFMYVIKRNSKFIDILDARRGFSKINELALPFKIGSQKFKATLDILNGLLIGTIDGYILQWPSDMVEFGGLVSREEQQPQSERIPVILEVDQRRSRVNIVKSNPANPQLIATSFSPDKFDSECEVLSGISLVEL</sequence>
<protein>
    <submittedName>
        <fullName evidence="3">LADA_0E06238g1_1</fullName>
    </submittedName>
</protein>
<dbReference type="SUPFAM" id="SSF50978">
    <property type="entry name" value="WD40 repeat-like"/>
    <property type="match status" value="1"/>
</dbReference>
<evidence type="ECO:0000256" key="2">
    <source>
        <dbReference type="ARBA" id="ARBA00023187"/>
    </source>
</evidence>
<reference evidence="4" key="1">
    <citation type="submission" date="2016-03" db="EMBL/GenBank/DDBJ databases">
        <authorList>
            <person name="Devillers H."/>
        </authorList>
    </citation>
    <scope>NUCLEOTIDE SEQUENCE [LARGE SCALE GENOMIC DNA]</scope>
</reference>
<keyword evidence="1" id="KW-0507">mRNA processing</keyword>
<evidence type="ECO:0000313" key="3">
    <source>
        <dbReference type="EMBL" id="SCU87800.1"/>
    </source>
</evidence>
<keyword evidence="4" id="KW-1185">Reference proteome</keyword>
<gene>
    <name evidence="3" type="ORF">LADA_0E06238G</name>
</gene>
<dbReference type="InterPro" id="IPR051150">
    <property type="entry name" value="SWT21/TCAB1_mRNA_Telomere"/>
</dbReference>
<evidence type="ECO:0000256" key="1">
    <source>
        <dbReference type="ARBA" id="ARBA00022664"/>
    </source>
</evidence>
<dbReference type="OrthoDB" id="239865at2759"/>
<name>A0A1G4JCD8_9SACH</name>
<dbReference type="GO" id="GO:0000398">
    <property type="term" value="P:mRNA splicing, via spliceosome"/>
    <property type="evidence" value="ECO:0007669"/>
    <property type="project" value="EnsemblFungi"/>
</dbReference>
<dbReference type="Proteomes" id="UP000190274">
    <property type="component" value="Chromosome E"/>
</dbReference>
<dbReference type="PANTHER" id="PTHR13211:SF0">
    <property type="entry name" value="TELOMERASE CAJAL BODY PROTEIN 1"/>
    <property type="match status" value="1"/>
</dbReference>
<accession>A0A1G4JCD8</accession>
<dbReference type="EMBL" id="LT598455">
    <property type="protein sequence ID" value="SCU87800.1"/>
    <property type="molecule type" value="Genomic_DNA"/>
</dbReference>
<dbReference type="InterPro" id="IPR036322">
    <property type="entry name" value="WD40_repeat_dom_sf"/>
</dbReference>
<proteinExistence type="predicted"/>
<dbReference type="AlphaFoldDB" id="A0A1G4JCD8"/>